<gene>
    <name evidence="9" type="ORF">GKO46_08555</name>
    <name evidence="10" type="ORF">GKO48_02560</name>
</gene>
<feature type="domain" description="Nitrite/Sulfite reductase ferredoxin-like" evidence="8">
    <location>
        <begin position="58"/>
        <end position="124"/>
    </location>
</feature>
<dbReference type="Gene3D" id="3.30.413.10">
    <property type="entry name" value="Sulfite Reductase Hemoprotein, domain 1"/>
    <property type="match status" value="2"/>
</dbReference>
<evidence type="ECO:0000259" key="7">
    <source>
        <dbReference type="Pfam" id="PF01077"/>
    </source>
</evidence>
<feature type="domain" description="Nitrite/sulphite reductase 4Fe-4S" evidence="7">
    <location>
        <begin position="134"/>
        <end position="287"/>
    </location>
</feature>
<dbReference type="RefSeq" id="WP_342825151.1">
    <property type="nucleotide sequence ID" value="NZ_CP046146.1"/>
</dbReference>
<keyword evidence="2" id="KW-0349">Heme</keyword>
<dbReference type="PANTHER" id="PTHR32439:SF9">
    <property type="entry name" value="BLR3264 PROTEIN"/>
    <property type="match status" value="1"/>
</dbReference>
<dbReference type="InterPro" id="IPR006067">
    <property type="entry name" value="NO2/SO3_Rdtase_4Fe4S_dom"/>
</dbReference>
<sequence length="596" mass="66056">MTTGRVDTKDWVPNPDNAHVLKIDGPEIAHFEDQVKLFQAGEKDEVEFLRFRLRQGVYGQRQPDAQMIRVKLPFGGVTADQMDVLGEVAEKFAPLKKGHITTRENVQYHHVPLANSTDLLRTLGDAGMSTREACGNVVRNVVAAPSAGVSHDEVFDVTPYAAAYARYFLRHPTTQNMPRKSKVAFSGSEKDEAMVLMHDVGMVARIQDGKRGFKIVVGGGLSTNAMMAKTLREFVPAEELLKNCEAVLRVFNDQDEERKSIAKARIKFTITRLGIDKFREMVDEELKGDWAKKEIDLESLMYVDDEEADAPAVPANATPEPADDAAYENWKRTNVEAQRQDGFSLVYVRVERGDVYANQWPQLADISRKFAGGRARLDQQQNLVYRWVRNESLYDLYQALGAIGFSAAGRETIRDVVTCPGTDSCKLGITSSMGLNKALGETLDGMGDLDPLVEKMHIKASGCPNSCGQHHIASIGFHGAVVKGPGGQVPAYELFLGGRSNEDAGTKIGERVKARIPAKRAPEALKTVLDTYLAERNDGEEFADFIERFGVAKFEEEFGKLKGELGPLDRDNIQTYMDWGKTVVYKLERGEGECAV</sequence>
<evidence type="ECO:0000313" key="11">
    <source>
        <dbReference type="Proteomes" id="UP001219901"/>
    </source>
</evidence>
<evidence type="ECO:0000256" key="6">
    <source>
        <dbReference type="ARBA" id="ARBA00023014"/>
    </source>
</evidence>
<feature type="domain" description="Nitrite/Sulfite reductase ferredoxin-like" evidence="8">
    <location>
        <begin position="337"/>
        <end position="402"/>
    </location>
</feature>
<dbReference type="EMBL" id="WMBE01000002">
    <property type="protein sequence ID" value="MDG0867124.1"/>
    <property type="molecule type" value="Genomic_DNA"/>
</dbReference>
<accession>A0AAJ5ZFS7</accession>
<keyword evidence="5" id="KW-0408">Iron</keyword>
<dbReference type="GO" id="GO:0051539">
    <property type="term" value="F:4 iron, 4 sulfur cluster binding"/>
    <property type="evidence" value="ECO:0007669"/>
    <property type="project" value="UniProtKB-KW"/>
</dbReference>
<name>A0AAJ5ZFS7_9CHLR</name>
<reference evidence="11" key="3">
    <citation type="submission" date="2023-06" db="EMBL/GenBank/DDBJ databases">
        <title>Pangenomics reveal diversification of enzyme families and niche specialization in globally abundant SAR202 bacteria.</title>
        <authorList>
            <person name="Saw J.H.W."/>
        </authorList>
    </citation>
    <scope>NUCLEOTIDE SEQUENCE [LARGE SCALE GENOMIC DNA]</scope>
    <source>
        <strain evidence="11">JH1073</strain>
    </source>
</reference>
<evidence type="ECO:0000313" key="12">
    <source>
        <dbReference type="Proteomes" id="UP001321249"/>
    </source>
</evidence>
<dbReference type="SUPFAM" id="SSF55124">
    <property type="entry name" value="Nitrite/Sulfite reductase N-terminal domain-like"/>
    <property type="match status" value="2"/>
</dbReference>
<organism evidence="10 11">
    <name type="scientific">Candidatus Lucifugimonas marina</name>
    <dbReference type="NCBI Taxonomy" id="3038979"/>
    <lineage>
        <taxon>Bacteria</taxon>
        <taxon>Bacillati</taxon>
        <taxon>Chloroflexota</taxon>
        <taxon>Dehalococcoidia</taxon>
        <taxon>SAR202 cluster</taxon>
        <taxon>Candidatus Lucifugimonadales</taxon>
        <taxon>Candidatus Lucifugimonadaceae</taxon>
        <taxon>Candidatus Lucifugimonas</taxon>
    </lineage>
</organism>
<dbReference type="AlphaFoldDB" id="A0AAJ5ZFS7"/>
<keyword evidence="4" id="KW-0560">Oxidoreductase</keyword>
<evidence type="ECO:0000313" key="9">
    <source>
        <dbReference type="EMBL" id="MDG0867124.1"/>
    </source>
</evidence>
<dbReference type="SUPFAM" id="SSF56014">
    <property type="entry name" value="Nitrite and sulphite reductase 4Fe-4S domain-like"/>
    <property type="match status" value="2"/>
</dbReference>
<dbReference type="Gene3D" id="3.90.480.10">
    <property type="entry name" value="Sulfite Reductase Hemoprotein,Domain 2"/>
    <property type="match status" value="1"/>
</dbReference>
<dbReference type="PANTHER" id="PTHR32439">
    <property type="entry name" value="FERREDOXIN--NITRITE REDUCTASE, CHLOROPLASTIC"/>
    <property type="match status" value="1"/>
</dbReference>
<dbReference type="InterPro" id="IPR006066">
    <property type="entry name" value="NO2/SO3_Rdtase_FeS/sirohaem_BS"/>
</dbReference>
<evidence type="ECO:0000256" key="5">
    <source>
        <dbReference type="ARBA" id="ARBA00023004"/>
    </source>
</evidence>
<reference evidence="10" key="2">
    <citation type="journal article" date="2023" name="Nat. Commun.">
        <title>Cultivation of marine bacteria of the SAR202 clade.</title>
        <authorList>
            <person name="Lim Y."/>
            <person name="Seo J.H."/>
            <person name="Giovannoni S.J."/>
            <person name="Kang I."/>
            <person name="Cho J.C."/>
        </authorList>
    </citation>
    <scope>NUCLEOTIDE SEQUENCE</scope>
    <source>
        <strain evidence="10">JH1073</strain>
    </source>
</reference>
<evidence type="ECO:0000313" key="10">
    <source>
        <dbReference type="EMBL" id="WFG38535.1"/>
    </source>
</evidence>
<dbReference type="PRINTS" id="PR00397">
    <property type="entry name" value="SIROHAEM"/>
</dbReference>
<dbReference type="EMBL" id="CP046147">
    <property type="protein sequence ID" value="WFG38535.1"/>
    <property type="molecule type" value="Genomic_DNA"/>
</dbReference>
<dbReference type="InterPro" id="IPR045854">
    <property type="entry name" value="NO2/SO3_Rdtase_4Fe4S_sf"/>
</dbReference>
<dbReference type="InterPro" id="IPR005117">
    <property type="entry name" value="NiRdtase/SiRdtase_haem-b_fer"/>
</dbReference>
<dbReference type="Pfam" id="PF01077">
    <property type="entry name" value="NIR_SIR"/>
    <property type="match status" value="2"/>
</dbReference>
<protein>
    <submittedName>
        <fullName evidence="10">Nitrite/sulfite reductase</fullName>
    </submittedName>
</protein>
<dbReference type="GO" id="GO:0046872">
    <property type="term" value="F:metal ion binding"/>
    <property type="evidence" value="ECO:0007669"/>
    <property type="project" value="UniProtKB-KW"/>
</dbReference>
<evidence type="ECO:0000256" key="4">
    <source>
        <dbReference type="ARBA" id="ARBA00023002"/>
    </source>
</evidence>
<dbReference type="Pfam" id="PF03460">
    <property type="entry name" value="NIR_SIR_ferr"/>
    <property type="match status" value="2"/>
</dbReference>
<dbReference type="InterPro" id="IPR051329">
    <property type="entry name" value="NIR_SIR_4Fe-4S"/>
</dbReference>
<evidence type="ECO:0000256" key="2">
    <source>
        <dbReference type="ARBA" id="ARBA00022617"/>
    </source>
</evidence>
<reference evidence="11 12" key="1">
    <citation type="submission" date="2019-11" db="EMBL/GenBank/DDBJ databases">
        <authorList>
            <person name="Cho J.-C."/>
        </authorList>
    </citation>
    <scope>NUCLEOTIDE SEQUENCE [LARGE SCALE GENOMIC DNA]</scope>
    <source>
        <strain evidence="10 11">JH1073</strain>
        <strain evidence="9 12">JH702</strain>
    </source>
</reference>
<evidence type="ECO:0000259" key="8">
    <source>
        <dbReference type="Pfam" id="PF03460"/>
    </source>
</evidence>
<keyword evidence="6" id="KW-0411">Iron-sulfur</keyword>
<keyword evidence="11" id="KW-1185">Reference proteome</keyword>
<dbReference type="GO" id="GO:0020037">
    <property type="term" value="F:heme binding"/>
    <property type="evidence" value="ECO:0007669"/>
    <property type="project" value="InterPro"/>
</dbReference>
<dbReference type="Proteomes" id="UP001219901">
    <property type="component" value="Chromosome"/>
</dbReference>
<dbReference type="Proteomes" id="UP001321249">
    <property type="component" value="Unassembled WGS sequence"/>
</dbReference>
<proteinExistence type="predicted"/>
<evidence type="ECO:0000256" key="3">
    <source>
        <dbReference type="ARBA" id="ARBA00022723"/>
    </source>
</evidence>
<keyword evidence="3" id="KW-0479">Metal-binding</keyword>
<feature type="domain" description="Nitrite/sulphite reductase 4Fe-4S" evidence="7">
    <location>
        <begin position="412"/>
        <end position="560"/>
    </location>
</feature>
<dbReference type="GO" id="GO:0016491">
    <property type="term" value="F:oxidoreductase activity"/>
    <property type="evidence" value="ECO:0007669"/>
    <property type="project" value="UniProtKB-KW"/>
</dbReference>
<dbReference type="InterPro" id="IPR036136">
    <property type="entry name" value="Nit/Sulf_reduc_fer-like_dom_sf"/>
</dbReference>
<keyword evidence="1" id="KW-0004">4Fe-4S</keyword>
<evidence type="ECO:0000256" key="1">
    <source>
        <dbReference type="ARBA" id="ARBA00022485"/>
    </source>
</evidence>